<evidence type="ECO:0000313" key="2">
    <source>
        <dbReference type="EMBL" id="VEU71138.1"/>
    </source>
</evidence>
<reference evidence="2 3" key="1">
    <citation type="submission" date="2019-01" db="EMBL/GenBank/DDBJ databases">
        <authorList>
            <consortium name="Pathogen Informatics"/>
        </authorList>
    </citation>
    <scope>NUCLEOTIDE SEQUENCE [LARGE SCALE GENOMIC DNA]</scope>
    <source>
        <strain evidence="2 3">NCTC10194</strain>
    </source>
</reference>
<dbReference type="AlphaFoldDB" id="A0A449AWR1"/>
<protein>
    <submittedName>
        <fullName evidence="2">Maltose-binding periplasmic proteins/domains</fullName>
    </submittedName>
</protein>
<name>A0A449AWR1_9BACT</name>
<dbReference type="Proteomes" id="UP000290815">
    <property type="component" value="Chromosome"/>
</dbReference>
<feature type="chain" id="PRO_5019285588" evidence="1">
    <location>
        <begin position="27"/>
        <end position="858"/>
    </location>
</feature>
<organism evidence="2 3">
    <name type="scientific">Mycoplasmopsis glycophila</name>
    <dbReference type="NCBI Taxonomy" id="171285"/>
    <lineage>
        <taxon>Bacteria</taxon>
        <taxon>Bacillati</taxon>
        <taxon>Mycoplasmatota</taxon>
        <taxon>Mycoplasmoidales</taxon>
        <taxon>Metamycoplasmataceae</taxon>
        <taxon>Mycoplasmopsis</taxon>
    </lineage>
</organism>
<sequence>MKKNKKLWTSMVLSLTTLTGFSIFSAGCNPETTTKDDSNVSGGIEFNLNRDFRDKDGLIKDYTNEDISSVYATSSTPASKVLLVNVDGSQKTMYHNAFYLFKQTQAYAKGYRIKTIEKGAFDILDTTINVGATDERQAPDILYAPSDRVTDLASRGMVVELDKFDPKLLDTLQKSINLTDTEKNDILAYGSYLGLKQGETTPSKKFLAIRHNVEGIVLASNKEEVEVRADLLSNENNTLLKMVQNGKGLFFYQNFWFGNGLLGGYFTNRDHLTEAQKNDSEYSVDNLMNKSIYQNIEKGAPSSGWVVTDPFHEVFAPVINLAGAMSYEIWNAIYKMTDEEYANSPWGQKGIQRKSLEVALSSDGGNFNNQVYAFFKENKLNYTILGSWELTNAFKNGGVKSVFAAPDVDEGVPYLQSPGSWTYLINVRNLNAEKYGNLDDRKQALRELLLAIYSPEASNAYFKADTKIPYAKSLQNLLKANVDQTLENENEGAQTFARDLGYANVSELKAKYAELVAPVDALAGAFIGNGWENTADANATSENNKTATTEEFVVRVSSLPEESVVRFKELLQPYGLPLKNALAGLYQTSVAGLTAGTEAYKLSTDLLSEDAKTNSRYDELKDGKNWHLRKVEKAIFGVNEDNEKDSFIDQIKEYTIKLLKATTAEEKAAAQGEYDAFYNNLLEAGYAFYAPTAKNPVDKATFSDLFAKRMTYWFNNALLRSLGTTLLDALNFPRKDGSASDVKYSKVAQVINDLLKAGIVNKVFDVLTSTTPYDQGGLGVFRTLQKRPGVSNPQFGIVWETWNEKTFGALPVFTELRDKGNITDKESFLNAIRTKLSDNMKTKLGAIQGDAKFLIPWT</sequence>
<gene>
    <name evidence="2" type="ORF">NCTC10194_00695</name>
</gene>
<dbReference type="KEGG" id="mgly:NCTC10194_00695"/>
<evidence type="ECO:0000256" key="1">
    <source>
        <dbReference type="SAM" id="SignalP"/>
    </source>
</evidence>
<proteinExistence type="predicted"/>
<feature type="signal peptide" evidence="1">
    <location>
        <begin position="1"/>
        <end position="26"/>
    </location>
</feature>
<keyword evidence="3" id="KW-1185">Reference proteome</keyword>
<dbReference type="RefSeq" id="WP_027333851.1">
    <property type="nucleotide sequence ID" value="NZ_LR215024.1"/>
</dbReference>
<keyword evidence="1" id="KW-0732">Signal</keyword>
<dbReference type="PROSITE" id="PS51257">
    <property type="entry name" value="PROKAR_LIPOPROTEIN"/>
    <property type="match status" value="1"/>
</dbReference>
<accession>A0A449AWR1</accession>
<dbReference type="EMBL" id="LR215024">
    <property type="protein sequence ID" value="VEU71138.1"/>
    <property type="molecule type" value="Genomic_DNA"/>
</dbReference>
<evidence type="ECO:0000313" key="3">
    <source>
        <dbReference type="Proteomes" id="UP000290815"/>
    </source>
</evidence>